<evidence type="ECO:0000256" key="8">
    <source>
        <dbReference type="PIRSR" id="PIRSR602401-1"/>
    </source>
</evidence>
<evidence type="ECO:0000256" key="10">
    <source>
        <dbReference type="SAM" id="Phobius"/>
    </source>
</evidence>
<dbReference type="GO" id="GO:0005506">
    <property type="term" value="F:iron ion binding"/>
    <property type="evidence" value="ECO:0007669"/>
    <property type="project" value="InterPro"/>
</dbReference>
<keyword evidence="10" id="KW-1133">Transmembrane helix</keyword>
<dbReference type="CDD" id="cd11058">
    <property type="entry name" value="CYP60B-like"/>
    <property type="match status" value="1"/>
</dbReference>
<dbReference type="PRINTS" id="PR00463">
    <property type="entry name" value="EP450I"/>
</dbReference>
<dbReference type="PRINTS" id="PR00385">
    <property type="entry name" value="P450"/>
</dbReference>
<dbReference type="InterPro" id="IPR050121">
    <property type="entry name" value="Cytochrome_P450_monoxygenase"/>
</dbReference>
<evidence type="ECO:0000256" key="7">
    <source>
        <dbReference type="ARBA" id="ARBA00023033"/>
    </source>
</evidence>
<dbReference type="InterPro" id="IPR017972">
    <property type="entry name" value="Cyt_P450_CS"/>
</dbReference>
<comment type="cofactor">
    <cofactor evidence="1 8">
        <name>heme</name>
        <dbReference type="ChEBI" id="CHEBI:30413"/>
    </cofactor>
</comment>
<dbReference type="Pfam" id="PF00067">
    <property type="entry name" value="p450"/>
    <property type="match status" value="1"/>
</dbReference>
<dbReference type="Gene3D" id="1.10.630.10">
    <property type="entry name" value="Cytochrome P450"/>
    <property type="match status" value="1"/>
</dbReference>
<keyword evidence="5 9" id="KW-0560">Oxidoreductase</keyword>
<keyword evidence="12" id="KW-1185">Reference proteome</keyword>
<gene>
    <name evidence="11" type="ORF">OIDMADRAFT_184326</name>
</gene>
<dbReference type="SUPFAM" id="SSF48264">
    <property type="entry name" value="Cytochrome P450"/>
    <property type="match status" value="1"/>
</dbReference>
<protein>
    <submittedName>
        <fullName evidence="11">Uncharacterized protein</fullName>
    </submittedName>
</protein>
<dbReference type="PROSITE" id="PS00086">
    <property type="entry name" value="CYTOCHROME_P450"/>
    <property type="match status" value="1"/>
</dbReference>
<evidence type="ECO:0000256" key="2">
    <source>
        <dbReference type="ARBA" id="ARBA00010617"/>
    </source>
</evidence>
<keyword evidence="10" id="KW-0472">Membrane</keyword>
<evidence type="ECO:0000256" key="4">
    <source>
        <dbReference type="ARBA" id="ARBA00022723"/>
    </source>
</evidence>
<keyword evidence="6 8" id="KW-0408">Iron</keyword>
<accession>A0A0C3GF22</accession>
<sequence length="509" mass="58113">MFDWAGLSRVGFTWTLLNIPNIVASAVTFAVVYLVGYSGYNILFHPLARYPGPRLRAASKVPYLRAMWTGYHHRAVQELHARYGPVVRIAPNNLSFINPQAWKDIYAHKKTPELEMIKDPEFYVRNPDAPTIVNGNREEHARYRRLYSPGFSSRSLREQEPLIQVYVNMFINGLSRACDQGETPVDMVQWFNWVTFDIIGDLAFGEPFGCLESGATDWLLKLNQIEEAQMHFRIIQHIPLLGRYARQIVNKMLPSDAVKGAEGHRKLTQEKVTRRIENNASRPDFMDHILRQPPGKGFTFGEMLSNSATLIQAGSETTATLLSGSLYLLLRHPDKMQKLVDELTTSFASDDLMTIENTDRLTYLAAVLEEGLRLYSPAVPGFPRRVPNGGAVVDGEYIPGGVSVAVNHYAAYHSPLNFSRPEEFIPERFIDVTEFPDDRREVLQPFSMGPRNCIGKSLAYAEGKLILGRAVWKFDMRLSEKSQNWMRDQKGYVTWLRPEMEVYVKLRHR</sequence>
<dbReference type="Proteomes" id="UP000054321">
    <property type="component" value="Unassembled WGS sequence"/>
</dbReference>
<keyword evidence="10" id="KW-0812">Transmembrane</keyword>
<keyword evidence="3 8" id="KW-0349">Heme</keyword>
<feature type="binding site" description="axial binding residue" evidence="8">
    <location>
        <position position="453"/>
    </location>
    <ligand>
        <name>heme</name>
        <dbReference type="ChEBI" id="CHEBI:30413"/>
    </ligand>
    <ligandPart>
        <name>Fe</name>
        <dbReference type="ChEBI" id="CHEBI:18248"/>
    </ligandPart>
</feature>
<reference evidence="12" key="2">
    <citation type="submission" date="2015-01" db="EMBL/GenBank/DDBJ databases">
        <title>Evolutionary Origins and Diversification of the Mycorrhizal Mutualists.</title>
        <authorList>
            <consortium name="DOE Joint Genome Institute"/>
            <consortium name="Mycorrhizal Genomics Consortium"/>
            <person name="Kohler A."/>
            <person name="Kuo A."/>
            <person name="Nagy L.G."/>
            <person name="Floudas D."/>
            <person name="Copeland A."/>
            <person name="Barry K.W."/>
            <person name="Cichocki N."/>
            <person name="Veneault-Fourrey C."/>
            <person name="LaButti K."/>
            <person name="Lindquist E.A."/>
            <person name="Lipzen A."/>
            <person name="Lundell T."/>
            <person name="Morin E."/>
            <person name="Murat C."/>
            <person name="Riley R."/>
            <person name="Ohm R."/>
            <person name="Sun H."/>
            <person name="Tunlid A."/>
            <person name="Henrissat B."/>
            <person name="Grigoriev I.V."/>
            <person name="Hibbett D.S."/>
            <person name="Martin F."/>
        </authorList>
    </citation>
    <scope>NUCLEOTIDE SEQUENCE [LARGE SCALE GENOMIC DNA]</scope>
    <source>
        <strain evidence="12">Zn</strain>
    </source>
</reference>
<evidence type="ECO:0000256" key="1">
    <source>
        <dbReference type="ARBA" id="ARBA00001971"/>
    </source>
</evidence>
<keyword evidence="4 8" id="KW-0479">Metal-binding</keyword>
<dbReference type="InterPro" id="IPR001128">
    <property type="entry name" value="Cyt_P450"/>
</dbReference>
<comment type="similarity">
    <text evidence="2 9">Belongs to the cytochrome P450 family.</text>
</comment>
<evidence type="ECO:0000256" key="6">
    <source>
        <dbReference type="ARBA" id="ARBA00023004"/>
    </source>
</evidence>
<dbReference type="PANTHER" id="PTHR24305:SF230">
    <property type="entry name" value="P450, PUTATIVE (EUROFUNG)-RELATED"/>
    <property type="match status" value="1"/>
</dbReference>
<feature type="transmembrane region" description="Helical" evidence="10">
    <location>
        <begin position="22"/>
        <end position="44"/>
    </location>
</feature>
<dbReference type="InterPro" id="IPR036396">
    <property type="entry name" value="Cyt_P450_sf"/>
</dbReference>
<dbReference type="EMBL" id="KN832889">
    <property type="protein sequence ID" value="KIM94720.1"/>
    <property type="molecule type" value="Genomic_DNA"/>
</dbReference>
<dbReference type="OrthoDB" id="1470350at2759"/>
<organism evidence="11 12">
    <name type="scientific">Oidiodendron maius (strain Zn)</name>
    <dbReference type="NCBI Taxonomy" id="913774"/>
    <lineage>
        <taxon>Eukaryota</taxon>
        <taxon>Fungi</taxon>
        <taxon>Dikarya</taxon>
        <taxon>Ascomycota</taxon>
        <taxon>Pezizomycotina</taxon>
        <taxon>Leotiomycetes</taxon>
        <taxon>Leotiomycetes incertae sedis</taxon>
        <taxon>Myxotrichaceae</taxon>
        <taxon>Oidiodendron</taxon>
    </lineage>
</organism>
<dbReference type="GO" id="GO:0004497">
    <property type="term" value="F:monooxygenase activity"/>
    <property type="evidence" value="ECO:0007669"/>
    <property type="project" value="UniProtKB-KW"/>
</dbReference>
<dbReference type="STRING" id="913774.A0A0C3GF22"/>
<dbReference type="InParanoid" id="A0A0C3GF22"/>
<evidence type="ECO:0000256" key="5">
    <source>
        <dbReference type="ARBA" id="ARBA00023002"/>
    </source>
</evidence>
<dbReference type="GO" id="GO:0016705">
    <property type="term" value="F:oxidoreductase activity, acting on paired donors, with incorporation or reduction of molecular oxygen"/>
    <property type="evidence" value="ECO:0007669"/>
    <property type="project" value="InterPro"/>
</dbReference>
<dbReference type="InterPro" id="IPR002401">
    <property type="entry name" value="Cyt_P450_E_grp-I"/>
</dbReference>
<dbReference type="GO" id="GO:0020037">
    <property type="term" value="F:heme binding"/>
    <property type="evidence" value="ECO:0007669"/>
    <property type="project" value="InterPro"/>
</dbReference>
<proteinExistence type="inferred from homology"/>
<reference evidence="11 12" key="1">
    <citation type="submission" date="2014-04" db="EMBL/GenBank/DDBJ databases">
        <authorList>
            <consortium name="DOE Joint Genome Institute"/>
            <person name="Kuo A."/>
            <person name="Martino E."/>
            <person name="Perotto S."/>
            <person name="Kohler A."/>
            <person name="Nagy L.G."/>
            <person name="Floudas D."/>
            <person name="Copeland A."/>
            <person name="Barry K.W."/>
            <person name="Cichocki N."/>
            <person name="Veneault-Fourrey C."/>
            <person name="LaButti K."/>
            <person name="Lindquist E.A."/>
            <person name="Lipzen A."/>
            <person name="Lundell T."/>
            <person name="Morin E."/>
            <person name="Murat C."/>
            <person name="Sun H."/>
            <person name="Tunlid A."/>
            <person name="Henrissat B."/>
            <person name="Grigoriev I.V."/>
            <person name="Hibbett D.S."/>
            <person name="Martin F."/>
            <person name="Nordberg H.P."/>
            <person name="Cantor M.N."/>
            <person name="Hua S.X."/>
        </authorList>
    </citation>
    <scope>NUCLEOTIDE SEQUENCE [LARGE SCALE GENOMIC DNA]</scope>
    <source>
        <strain evidence="11 12">Zn</strain>
    </source>
</reference>
<evidence type="ECO:0000313" key="11">
    <source>
        <dbReference type="EMBL" id="KIM94720.1"/>
    </source>
</evidence>
<evidence type="ECO:0000256" key="3">
    <source>
        <dbReference type="ARBA" id="ARBA00022617"/>
    </source>
</evidence>
<dbReference type="AlphaFoldDB" id="A0A0C3GF22"/>
<dbReference type="PANTHER" id="PTHR24305">
    <property type="entry name" value="CYTOCHROME P450"/>
    <property type="match status" value="1"/>
</dbReference>
<evidence type="ECO:0000313" key="12">
    <source>
        <dbReference type="Proteomes" id="UP000054321"/>
    </source>
</evidence>
<name>A0A0C3GF22_OIDMZ</name>
<dbReference type="HOGENOM" id="CLU_001570_14_11_1"/>
<keyword evidence="7 9" id="KW-0503">Monooxygenase</keyword>
<evidence type="ECO:0000256" key="9">
    <source>
        <dbReference type="RuleBase" id="RU000461"/>
    </source>
</evidence>